<reference evidence="3" key="1">
    <citation type="journal article" date="2019" name="Int. J. Syst. Evol. Microbiol.">
        <title>The Global Catalogue of Microorganisms (GCM) 10K type strain sequencing project: providing services to taxonomists for standard genome sequencing and annotation.</title>
        <authorList>
            <consortium name="The Broad Institute Genomics Platform"/>
            <consortium name="The Broad Institute Genome Sequencing Center for Infectious Disease"/>
            <person name="Wu L."/>
            <person name="Ma J."/>
        </authorList>
    </citation>
    <scope>NUCLEOTIDE SEQUENCE [LARGE SCALE GENOMIC DNA]</scope>
    <source>
        <strain evidence="3">JCM 3338</strain>
    </source>
</reference>
<evidence type="ECO:0000256" key="1">
    <source>
        <dbReference type="SAM" id="MobiDB-lite"/>
    </source>
</evidence>
<sequence length="714" mass="73102">MTAFLPEPVPLEMPPGDPAAVDEVESDVGGAAFWFDVLADELSAPAASAPGWLGDDAGAAAGQVVRIAAIVGECATAARTASRRLSAHGDLLRETRRGVAALRVEQEEDRRAAWGRLHALGDLATAMRTGAPEAVSVVEDFAAAEAARRRRHGALLEELADDAAATARVLADAAGPVGGTGRPGDTGRVLAHLAAELPGWGTPEMARRGRALADALVGTPLRPEEREELAAEAAAYAGDAHFATALLRELGETGVALLLALLGQDPDGPDNPIAGLLASALGAAVPREGRRDAVSAVLDATYVRADDRLGAHDTAAGMAAVLVAGAGSHGPRMATVVEWARQLLVREHVQKQPTGMTVAAWGRPGEGGDPVAVAVGTLARGGDPEAAAALLADREVWDALLLRSWGDDGGPLGDLVAEAGRDDGPAGDRAVRLGLESIGAGLAEGDPSGWTVDRDTVAAVSPALGQAAAAHVQVITGALTSVGAGGGGDRTVDQLRGLGYLTVDRGAAAVVETALRDWSLARPLDLAGTSPDTPHAAVSVPSAYHAVQDYGQRLTYALDGFELEEEAEDKEALWNWTAGLALELLSYAPVAPLAVAADVVGAYGPILLDVDGTFDQEADRGLRFDAAGAARDALAMLPPDRAAQAHAVEAQAEAAFGRTAHALGSPAAPRSPEEDWAGATRDLITGGLADKATEEVIGNAERRRPFGGLLPGRR</sequence>
<dbReference type="Proteomes" id="UP001597402">
    <property type="component" value="Unassembled WGS sequence"/>
</dbReference>
<feature type="region of interest" description="Disordered" evidence="1">
    <location>
        <begin position="694"/>
        <end position="714"/>
    </location>
</feature>
<comment type="caution">
    <text evidence="2">The sequence shown here is derived from an EMBL/GenBank/DDBJ whole genome shotgun (WGS) entry which is preliminary data.</text>
</comment>
<protein>
    <submittedName>
        <fullName evidence="2">Uncharacterized protein</fullName>
    </submittedName>
</protein>
<gene>
    <name evidence="2" type="ORF">ACFSHS_01040</name>
</gene>
<dbReference type="RefSeq" id="WP_376870688.1">
    <property type="nucleotide sequence ID" value="NZ_JBHUHP010000001.1"/>
</dbReference>
<name>A0ABW4X437_9ACTN</name>
<keyword evidence="3" id="KW-1185">Reference proteome</keyword>
<evidence type="ECO:0000313" key="3">
    <source>
        <dbReference type="Proteomes" id="UP001597402"/>
    </source>
</evidence>
<accession>A0ABW4X437</accession>
<evidence type="ECO:0000313" key="2">
    <source>
        <dbReference type="EMBL" id="MFD2090151.1"/>
    </source>
</evidence>
<organism evidence="2 3">
    <name type="scientific">Blastococcus deserti</name>
    <dbReference type="NCBI Taxonomy" id="2259033"/>
    <lineage>
        <taxon>Bacteria</taxon>
        <taxon>Bacillati</taxon>
        <taxon>Actinomycetota</taxon>
        <taxon>Actinomycetes</taxon>
        <taxon>Geodermatophilales</taxon>
        <taxon>Geodermatophilaceae</taxon>
        <taxon>Blastococcus</taxon>
    </lineage>
</organism>
<dbReference type="EMBL" id="JBHUHP010000001">
    <property type="protein sequence ID" value="MFD2090151.1"/>
    <property type="molecule type" value="Genomic_DNA"/>
</dbReference>
<proteinExistence type="predicted"/>